<evidence type="ECO:0000313" key="2">
    <source>
        <dbReference type="EMBL" id="MDI1431805.1"/>
    </source>
</evidence>
<dbReference type="Pfam" id="PF13540">
    <property type="entry name" value="RCC1_2"/>
    <property type="match status" value="3"/>
</dbReference>
<evidence type="ECO:0000256" key="1">
    <source>
        <dbReference type="SAM" id="MobiDB-lite"/>
    </source>
</evidence>
<dbReference type="InterPro" id="IPR051553">
    <property type="entry name" value="Ran_GTPase-activating"/>
</dbReference>
<dbReference type="InterPro" id="IPR000408">
    <property type="entry name" value="Reg_chr_condens"/>
</dbReference>
<dbReference type="Gene3D" id="2.130.10.30">
    <property type="entry name" value="Regulator of chromosome condensation 1/beta-lactamase-inhibitor protein II"/>
    <property type="match status" value="2"/>
</dbReference>
<reference evidence="2 3" key="1">
    <citation type="submission" date="2023-04" db="EMBL/GenBank/DDBJ databases">
        <title>The genome sequence of Polyangium sorediatum DSM14670.</title>
        <authorList>
            <person name="Zhang X."/>
        </authorList>
    </citation>
    <scope>NUCLEOTIDE SEQUENCE [LARGE SCALE GENOMIC DNA]</scope>
    <source>
        <strain evidence="2 3">DSM 14670</strain>
    </source>
</reference>
<dbReference type="RefSeq" id="WP_284720714.1">
    <property type="nucleotide sequence ID" value="NZ_JARZHI010000016.1"/>
</dbReference>
<dbReference type="PROSITE" id="PS50012">
    <property type="entry name" value="RCC1_3"/>
    <property type="match status" value="1"/>
</dbReference>
<dbReference type="PANTHER" id="PTHR45982">
    <property type="entry name" value="REGULATOR OF CHROMOSOME CONDENSATION"/>
    <property type="match status" value="1"/>
</dbReference>
<feature type="region of interest" description="Disordered" evidence="1">
    <location>
        <begin position="166"/>
        <end position="192"/>
    </location>
</feature>
<sequence>MGLPEPATAVSAGGVHTCAILASKRVVCWGMNDYQPHLREGSSVPRVIEGLAGVEELALGAEHTCARLTTGEVRCWGEAVKPFGPRPIAGLCAKQLTAGDEFTCALSCNDEVLCWGWRDVAHRSHWLEHPTLVPSLPADIVEVRAGGSGGHVCIRDGKGRLSCWGSNESGQLGEDGPKRRPEPSAPSVRGAEARRVCAGGAVTLGDVKEDGERADGHSGTTCTLSTSGEVRCWGEAMETYRPTLVDLPRGTK</sequence>
<keyword evidence="3" id="KW-1185">Reference proteome</keyword>
<dbReference type="PANTHER" id="PTHR45982:SF1">
    <property type="entry name" value="REGULATOR OF CHROMOSOME CONDENSATION"/>
    <property type="match status" value="1"/>
</dbReference>
<proteinExistence type="predicted"/>
<dbReference type="Proteomes" id="UP001160301">
    <property type="component" value="Unassembled WGS sequence"/>
</dbReference>
<organism evidence="2 3">
    <name type="scientific">Polyangium sorediatum</name>
    <dbReference type="NCBI Taxonomy" id="889274"/>
    <lineage>
        <taxon>Bacteria</taxon>
        <taxon>Pseudomonadati</taxon>
        <taxon>Myxococcota</taxon>
        <taxon>Polyangia</taxon>
        <taxon>Polyangiales</taxon>
        <taxon>Polyangiaceae</taxon>
        <taxon>Polyangium</taxon>
    </lineage>
</organism>
<gene>
    <name evidence="2" type="ORF">QHF89_20080</name>
</gene>
<comment type="caution">
    <text evidence="2">The sequence shown here is derived from an EMBL/GenBank/DDBJ whole genome shotgun (WGS) entry which is preliminary data.</text>
</comment>
<protein>
    <submittedName>
        <fullName evidence="2">Uncharacterized protein</fullName>
    </submittedName>
</protein>
<dbReference type="EMBL" id="JARZHI010000016">
    <property type="protein sequence ID" value="MDI1431805.1"/>
    <property type="molecule type" value="Genomic_DNA"/>
</dbReference>
<dbReference type="SUPFAM" id="SSF50985">
    <property type="entry name" value="RCC1/BLIP-II"/>
    <property type="match status" value="1"/>
</dbReference>
<evidence type="ECO:0000313" key="3">
    <source>
        <dbReference type="Proteomes" id="UP001160301"/>
    </source>
</evidence>
<name>A0ABT6NTZ8_9BACT</name>
<accession>A0ABT6NTZ8</accession>
<dbReference type="InterPro" id="IPR009091">
    <property type="entry name" value="RCC1/BLIP-II"/>
</dbReference>